<comment type="caution">
    <text evidence="2">The sequence shown here is derived from an EMBL/GenBank/DDBJ whole genome shotgun (WGS) entry which is preliminary data.</text>
</comment>
<protein>
    <submittedName>
        <fullName evidence="2">Uncharacterized protein</fullName>
    </submittedName>
</protein>
<gene>
    <name evidence="2" type="ORF">CDAR_289851</name>
</gene>
<evidence type="ECO:0000256" key="1">
    <source>
        <dbReference type="SAM" id="MobiDB-lite"/>
    </source>
</evidence>
<evidence type="ECO:0000313" key="2">
    <source>
        <dbReference type="EMBL" id="GIY86936.1"/>
    </source>
</evidence>
<dbReference type="EMBL" id="BPLQ01015260">
    <property type="protein sequence ID" value="GIY86936.1"/>
    <property type="molecule type" value="Genomic_DNA"/>
</dbReference>
<dbReference type="AlphaFoldDB" id="A0AAV4WWS4"/>
<proteinExistence type="predicted"/>
<sequence>MQQEERRSKRNESATSHFSPSCPETEGERSGGGIESSKPEENSVLKGGEKPKMKHMSEQGLSKRNFLLLFSMVENLFDQKNISWRRKKYDEISSSI</sequence>
<keyword evidence="3" id="KW-1185">Reference proteome</keyword>
<feature type="compositionally biased region" description="Basic and acidic residues" evidence="1">
    <location>
        <begin position="1"/>
        <end position="12"/>
    </location>
</feature>
<organism evidence="2 3">
    <name type="scientific">Caerostris darwini</name>
    <dbReference type="NCBI Taxonomy" id="1538125"/>
    <lineage>
        <taxon>Eukaryota</taxon>
        <taxon>Metazoa</taxon>
        <taxon>Ecdysozoa</taxon>
        <taxon>Arthropoda</taxon>
        <taxon>Chelicerata</taxon>
        <taxon>Arachnida</taxon>
        <taxon>Araneae</taxon>
        <taxon>Araneomorphae</taxon>
        <taxon>Entelegynae</taxon>
        <taxon>Araneoidea</taxon>
        <taxon>Araneidae</taxon>
        <taxon>Caerostris</taxon>
    </lineage>
</organism>
<feature type="compositionally biased region" description="Basic and acidic residues" evidence="1">
    <location>
        <begin position="37"/>
        <end position="57"/>
    </location>
</feature>
<dbReference type="Proteomes" id="UP001054837">
    <property type="component" value="Unassembled WGS sequence"/>
</dbReference>
<evidence type="ECO:0000313" key="3">
    <source>
        <dbReference type="Proteomes" id="UP001054837"/>
    </source>
</evidence>
<reference evidence="2 3" key="1">
    <citation type="submission" date="2021-06" db="EMBL/GenBank/DDBJ databases">
        <title>Caerostris darwini draft genome.</title>
        <authorList>
            <person name="Kono N."/>
            <person name="Arakawa K."/>
        </authorList>
    </citation>
    <scope>NUCLEOTIDE SEQUENCE [LARGE SCALE GENOMIC DNA]</scope>
</reference>
<feature type="region of interest" description="Disordered" evidence="1">
    <location>
        <begin position="1"/>
        <end position="58"/>
    </location>
</feature>
<name>A0AAV4WWS4_9ARAC</name>
<accession>A0AAV4WWS4</accession>